<feature type="compositionally biased region" description="Polar residues" evidence="6">
    <location>
        <begin position="1241"/>
        <end position="1259"/>
    </location>
</feature>
<feature type="region of interest" description="Disordered" evidence="6">
    <location>
        <begin position="1121"/>
        <end position="1203"/>
    </location>
</feature>
<organism evidence="8 9">
    <name type="scientific">Onchocerca flexuosa</name>
    <dbReference type="NCBI Taxonomy" id="387005"/>
    <lineage>
        <taxon>Eukaryota</taxon>
        <taxon>Metazoa</taxon>
        <taxon>Ecdysozoa</taxon>
        <taxon>Nematoda</taxon>
        <taxon>Chromadorea</taxon>
        <taxon>Rhabditida</taxon>
        <taxon>Spirurina</taxon>
        <taxon>Spiruromorpha</taxon>
        <taxon>Filarioidea</taxon>
        <taxon>Onchocercidae</taxon>
        <taxon>Onchocerca</taxon>
    </lineage>
</organism>
<dbReference type="EMBL" id="KZ269996">
    <property type="protein sequence ID" value="OZC09221.1"/>
    <property type="molecule type" value="Genomic_DNA"/>
</dbReference>
<protein>
    <recommendedName>
        <fullName evidence="2">TBC1 domain family member 23</fullName>
    </recommendedName>
</protein>
<reference evidence="8 9" key="1">
    <citation type="submission" date="2015-12" db="EMBL/GenBank/DDBJ databases">
        <title>Draft genome of the nematode, Onchocerca flexuosa.</title>
        <authorList>
            <person name="Mitreva M."/>
        </authorList>
    </citation>
    <scope>NUCLEOTIDE SEQUENCE [LARGE SCALE GENOMIC DNA]</scope>
    <source>
        <strain evidence="8">Red Deer</strain>
    </source>
</reference>
<dbReference type="InterPro" id="IPR011043">
    <property type="entry name" value="Gal_Oxase/kelch_b-propeller"/>
</dbReference>
<evidence type="ECO:0000313" key="9">
    <source>
        <dbReference type="Proteomes" id="UP000242913"/>
    </source>
</evidence>
<dbReference type="GO" id="GO:0042147">
    <property type="term" value="P:retrograde transport, endosome to Golgi"/>
    <property type="evidence" value="ECO:0007669"/>
    <property type="project" value="InterPro"/>
</dbReference>
<dbReference type="InterPro" id="IPR015915">
    <property type="entry name" value="Kelch-typ_b-propeller"/>
</dbReference>
<dbReference type="Pfam" id="PF00581">
    <property type="entry name" value="Rhodanese"/>
    <property type="match status" value="1"/>
</dbReference>
<dbReference type="CDD" id="cd00158">
    <property type="entry name" value="RHOD"/>
    <property type="match status" value="1"/>
</dbReference>
<dbReference type="OrthoDB" id="73307at2759"/>
<feature type="repeat" description="WD" evidence="5">
    <location>
        <begin position="39"/>
        <end position="61"/>
    </location>
</feature>
<dbReference type="AlphaFoldDB" id="A0A238BV46"/>
<dbReference type="SMART" id="SM00450">
    <property type="entry name" value="RHOD"/>
    <property type="match status" value="1"/>
</dbReference>
<feature type="compositionally biased region" description="Pro residues" evidence="6">
    <location>
        <begin position="1132"/>
        <end position="1141"/>
    </location>
</feature>
<feature type="domain" description="Rhodanese" evidence="7">
    <location>
        <begin position="436"/>
        <end position="541"/>
    </location>
</feature>
<dbReference type="Pfam" id="PF00566">
    <property type="entry name" value="RabGAP-TBC"/>
    <property type="match status" value="1"/>
</dbReference>
<evidence type="ECO:0000256" key="6">
    <source>
        <dbReference type="SAM" id="MobiDB-lite"/>
    </source>
</evidence>
<comment type="subcellular location">
    <subcellularLocation>
        <location evidence="1">Golgi apparatus</location>
        <location evidence="1">trans-Golgi network</location>
    </subcellularLocation>
</comment>
<evidence type="ECO:0000313" key="8">
    <source>
        <dbReference type="EMBL" id="OZC09221.1"/>
    </source>
</evidence>
<keyword evidence="5" id="KW-0853">WD repeat</keyword>
<evidence type="ECO:0000256" key="5">
    <source>
        <dbReference type="PROSITE-ProRule" id="PRU00221"/>
    </source>
</evidence>
<evidence type="ECO:0000259" key="7">
    <source>
        <dbReference type="PROSITE" id="PS50206"/>
    </source>
</evidence>
<dbReference type="Gene3D" id="2.120.10.80">
    <property type="entry name" value="Kelch-type beta propeller"/>
    <property type="match status" value="1"/>
</dbReference>
<dbReference type="InterPro" id="IPR039755">
    <property type="entry name" value="TBC1D23"/>
</dbReference>
<proteinExistence type="predicted"/>
<dbReference type="PROSITE" id="PS50082">
    <property type="entry name" value="WD_REPEATS_2"/>
    <property type="match status" value="1"/>
</dbReference>
<dbReference type="InterPro" id="IPR045799">
    <property type="entry name" value="TBC1D23_C"/>
</dbReference>
<name>A0A238BV46_9BILA</name>
<dbReference type="InterPro" id="IPR001763">
    <property type="entry name" value="Rhodanese-like_dom"/>
</dbReference>
<dbReference type="GO" id="GO:0005829">
    <property type="term" value="C:cytosol"/>
    <property type="evidence" value="ECO:0007669"/>
    <property type="project" value="GOC"/>
</dbReference>
<dbReference type="SUPFAM" id="SSF50965">
    <property type="entry name" value="Galactose oxidase, central domain"/>
    <property type="match status" value="1"/>
</dbReference>
<dbReference type="SUPFAM" id="SSF52821">
    <property type="entry name" value="Rhodanese/Cell cycle control phosphatase"/>
    <property type="match status" value="1"/>
</dbReference>
<dbReference type="Pfam" id="PF19430">
    <property type="entry name" value="TBC1D23_C"/>
    <property type="match status" value="1"/>
</dbReference>
<dbReference type="InterPro" id="IPR036873">
    <property type="entry name" value="Rhodanese-like_dom_sf"/>
</dbReference>
<evidence type="ECO:0000256" key="3">
    <source>
        <dbReference type="ARBA" id="ARBA00022473"/>
    </source>
</evidence>
<evidence type="ECO:0000256" key="4">
    <source>
        <dbReference type="ARBA" id="ARBA00023034"/>
    </source>
</evidence>
<dbReference type="Proteomes" id="UP000242913">
    <property type="component" value="Unassembled WGS sequence"/>
</dbReference>
<keyword evidence="4" id="KW-0333">Golgi apparatus</keyword>
<dbReference type="GO" id="GO:0099041">
    <property type="term" value="P:vesicle tethering to Golgi"/>
    <property type="evidence" value="ECO:0007669"/>
    <property type="project" value="TreeGrafter"/>
</dbReference>
<feature type="region of interest" description="Disordered" evidence="6">
    <location>
        <begin position="1219"/>
        <end position="1259"/>
    </location>
</feature>
<keyword evidence="9" id="KW-1185">Reference proteome</keyword>
<dbReference type="GO" id="GO:0005802">
    <property type="term" value="C:trans-Golgi network"/>
    <property type="evidence" value="ECO:0007669"/>
    <property type="project" value="TreeGrafter"/>
</dbReference>
<gene>
    <name evidence="8" type="ORF">X798_03765</name>
</gene>
<accession>A0A238BV46</accession>
<dbReference type="InterPro" id="IPR035969">
    <property type="entry name" value="Rab-GAP_TBC_sf"/>
</dbReference>
<evidence type="ECO:0000256" key="2">
    <source>
        <dbReference type="ARBA" id="ARBA00014207"/>
    </source>
</evidence>
<dbReference type="PANTHER" id="PTHR13297:SF5">
    <property type="entry name" value="TBC1 DOMAIN FAMILY MEMBER 23"/>
    <property type="match status" value="1"/>
</dbReference>
<dbReference type="PROSITE" id="PS50206">
    <property type="entry name" value="RHODANESE_3"/>
    <property type="match status" value="1"/>
</dbReference>
<dbReference type="InterPro" id="IPR000195">
    <property type="entry name" value="Rab-GAP-TBC_dom"/>
</dbReference>
<keyword evidence="3" id="KW-0217">Developmental protein</keyword>
<dbReference type="PANTHER" id="PTHR13297">
    <property type="entry name" value="TBC1 DOMAIN FAMILY MEMBER 23-RELATED"/>
    <property type="match status" value="1"/>
</dbReference>
<evidence type="ECO:0000256" key="1">
    <source>
        <dbReference type="ARBA" id="ARBA00004601"/>
    </source>
</evidence>
<dbReference type="Gene3D" id="3.40.250.10">
    <property type="entry name" value="Rhodanese-like domain"/>
    <property type="match status" value="1"/>
</dbReference>
<sequence length="1259" mass="143082">MEVLSRAVKFHEDKRSFSWVVKISSGHPNTVAAVIPQKIITGNHDSTIRLWNLVAGQSFRLFTAEADKTVKIYKEDEDAAEKTYRFCKDRWWRERFWEKCIPLKIQNIFQICSYPFFLVDLSKVQGFSVCFENMSEEEIKTAKSSAAVSDNEYPKILESYRQKWVRNLGIQNKPSVSCQKISCQKNKRIHTSCLKILDRCPSGLRNNDLEAVLTMFCEREECDFDESYASILEMLVPLRCTLDELYNIFYAITTKFVPRDISKGAVCYQLMYLIVQYHNPLLSSHLESHKVTSFEYGRPFFAALFAPEICKQSLYVIWDKLFERGDPYLLFAMVLVFLINCSDQLMALNTKSELVDTIRFSVKELSINDVDDFLELSVLFLSQTPSSIKQDFQRVLFGSRHAEEIQTDIAKLLALPIDPRDVIRMGLDENFNAAESEPNFFIIDARSHDQYSAGHLDGSYNLDSTLFVEAPLQYKLALSSLDSYRCAFHPDEHILFLGSGCEDDLYLHMVIASFLQQGRKHIALVDGGYKALHKQLAPNFERLDGHYAALCKECNRQLSPEIEKDSQRRSSWKLDVGSILGAVKATAPSIREKVRKLPTIVTLGPNAVEFSHVETNQRHGKRYRNEKSLFTLSDSDSETENIAITSNPRSSEPKFKKLDDILKQSGILEYFEGLEVFTEGASHRTVECYLALTATHILIFHQEEKIREVVLRARHAYGSVLRVSSRKKIPELLTFKFGYCTDADDYKAIYIYFIRVVTAIHRFIIPRAGDCAKSIKTNIITLRPSILGRMQVNTEDVTVPWGRAPDSLDIQMGRWRMAVFQDVQESFDRSKLYFLYDPIADENSGTSGGRKGNQGLVVFDLYQRCFTREIPIFCEGISCKLDYLKPKTALLLYRIELTRDGMNLESEPMALLSNFIAINDTFIVSMREDAPEVVLMTAPGLTVWRINCLSGQPSNPIESFSIPGAELNHYYDAYLSQGNIYFLSQSPDGHFDHSRIHILEIIGQHQLHTVMCNPDPVRGVPCVRKQAAIDSMSGYILLAGGEIDYGGSVSRLVDYWFLDLSTFMWQQIPAEMPIPLVEPRLTTTNSGNIYLWGDFDQPLPGMPTGTHLRILKITGFENIKPPPYDEATKKPTSPPFAPQGPYPAGTSDGSSLSYPSFGFPQTSGNTQNMAPYPQNDSPYLQNNPSYPQRQSFCPPGQTTYPQLQPQQDYRASVPYLQSDNRQFPHQGGTPQHLDGSAPGPFTSQHAYYPSQEKQNCCLQ</sequence>
<dbReference type="Gene3D" id="1.10.472.80">
    <property type="entry name" value="Ypt/Rab-GAP domain of gyp1p, domain 3"/>
    <property type="match status" value="1"/>
</dbReference>
<dbReference type="InterPro" id="IPR001680">
    <property type="entry name" value="WD40_rpt"/>
</dbReference>
<dbReference type="CDD" id="cd20788">
    <property type="entry name" value="TBC1D23_C-like"/>
    <property type="match status" value="1"/>
</dbReference>
<feature type="compositionally biased region" description="Polar residues" evidence="6">
    <location>
        <begin position="1147"/>
        <end position="1203"/>
    </location>
</feature>
<dbReference type="SUPFAM" id="SSF47923">
    <property type="entry name" value="Ypt/Rab-GAP domain of gyp1p"/>
    <property type="match status" value="1"/>
</dbReference>